<dbReference type="GO" id="GO:0052650">
    <property type="term" value="F:all-trans-retinol dehydrogenase (NADP+) activity"/>
    <property type="evidence" value="ECO:0007669"/>
    <property type="project" value="UniProtKB-ARBA"/>
</dbReference>
<comment type="similarity">
    <text evidence="2 12">Belongs to the short-chain dehydrogenases/reductases (SDR) family.</text>
</comment>
<evidence type="ECO:0000256" key="6">
    <source>
        <dbReference type="ARBA" id="ARBA00023002"/>
    </source>
</evidence>
<dbReference type="Gene3D" id="3.40.50.720">
    <property type="entry name" value="NAD(P)-binding Rossmann-like Domain"/>
    <property type="match status" value="1"/>
</dbReference>
<dbReference type="SUPFAM" id="SSF51735">
    <property type="entry name" value="NAD(P)-binding Rossmann-fold domains"/>
    <property type="match status" value="1"/>
</dbReference>
<evidence type="ECO:0000256" key="9">
    <source>
        <dbReference type="ARBA" id="ARBA00059620"/>
    </source>
</evidence>
<accession>A0A9P9DLY1</accession>
<evidence type="ECO:0000256" key="4">
    <source>
        <dbReference type="ARBA" id="ARBA00022857"/>
    </source>
</evidence>
<evidence type="ECO:0000256" key="3">
    <source>
        <dbReference type="ARBA" id="ARBA00022692"/>
    </source>
</evidence>
<dbReference type="PANTHER" id="PTHR24322:SF736">
    <property type="entry name" value="RETINOL DEHYDROGENASE 10"/>
    <property type="match status" value="1"/>
</dbReference>
<dbReference type="PRINTS" id="PR00080">
    <property type="entry name" value="SDRFAMILY"/>
</dbReference>
<dbReference type="EMBL" id="JAGMUV010000024">
    <property type="protein sequence ID" value="KAH7121553.1"/>
    <property type="molecule type" value="Genomic_DNA"/>
</dbReference>
<dbReference type="FunFam" id="3.40.50.720:FF:000131">
    <property type="entry name" value="Short-chain dehydrogenase/reductase 3"/>
    <property type="match status" value="1"/>
</dbReference>
<keyword evidence="6" id="KW-0560">Oxidoreductase</keyword>
<comment type="function">
    <text evidence="9">Catalyzes the reduction of all-trans-retinal to all-trans-retinol in the presence of NADPH.</text>
</comment>
<dbReference type="Proteomes" id="UP000738349">
    <property type="component" value="Unassembled WGS sequence"/>
</dbReference>
<keyword evidence="3" id="KW-0812">Transmembrane</keyword>
<protein>
    <recommendedName>
        <fullName evidence="10">Short-chain dehydrogenase/reductase 3</fullName>
    </recommendedName>
    <alternativeName>
        <fullName evidence="11">Retinal short-chain dehydrogenase/reductase 1</fullName>
    </alternativeName>
</protein>
<keyword evidence="14" id="KW-1185">Reference proteome</keyword>
<evidence type="ECO:0000256" key="12">
    <source>
        <dbReference type="RuleBase" id="RU000363"/>
    </source>
</evidence>
<keyword evidence="5" id="KW-1133">Transmembrane helix</keyword>
<comment type="caution">
    <text evidence="13">The sequence shown here is derived from an EMBL/GenBank/DDBJ whole genome shotgun (WGS) entry which is preliminary data.</text>
</comment>
<dbReference type="PRINTS" id="PR00081">
    <property type="entry name" value="GDHRDH"/>
</dbReference>
<keyword evidence="8" id="KW-0472">Membrane</keyword>
<sequence>MATLLEGTIKAAQVVGGISLNPAITASALAFLAYGPPHLVAKVTELEFIKRYVRTYGLKVALRVLLSLGLGRALNRLLNVRASNNWRLLGHAGWRWGEEIAVITGGCNGIGKATVIGLLRKGVRVAILDVADLPPDLARFDTVFYWKCDITSPDAVNEAADKIRENLGHPSILINNAGLANKASILDSSPEKVSKLFGVNVLSHWYTVKAFLPNMVLGNKGHIVTVASVASYVALTTAVDYSASKSAALTFHEGLACEIKNIYKAPGVMTTVVHPMFVNTDMTKSEKETIERSRGKMLEPEDISNAILKQIFSCRGAQLIVPSQMSWVSGVQAFPNWLQETFRDAVAAM</sequence>
<gene>
    <name evidence="13" type="ORF">EDB81DRAFT_913750</name>
</gene>
<reference evidence="13" key="1">
    <citation type="journal article" date="2021" name="Nat. Commun.">
        <title>Genetic determinants of endophytism in the Arabidopsis root mycobiome.</title>
        <authorList>
            <person name="Mesny F."/>
            <person name="Miyauchi S."/>
            <person name="Thiergart T."/>
            <person name="Pickel B."/>
            <person name="Atanasova L."/>
            <person name="Karlsson M."/>
            <person name="Huettel B."/>
            <person name="Barry K.W."/>
            <person name="Haridas S."/>
            <person name="Chen C."/>
            <person name="Bauer D."/>
            <person name="Andreopoulos W."/>
            <person name="Pangilinan J."/>
            <person name="LaButti K."/>
            <person name="Riley R."/>
            <person name="Lipzen A."/>
            <person name="Clum A."/>
            <person name="Drula E."/>
            <person name="Henrissat B."/>
            <person name="Kohler A."/>
            <person name="Grigoriev I.V."/>
            <person name="Martin F.M."/>
            <person name="Hacquard S."/>
        </authorList>
    </citation>
    <scope>NUCLEOTIDE SEQUENCE</scope>
    <source>
        <strain evidence="13">MPI-CAGE-AT-0147</strain>
    </source>
</reference>
<dbReference type="PANTHER" id="PTHR24322">
    <property type="entry name" value="PKSB"/>
    <property type="match status" value="1"/>
</dbReference>
<evidence type="ECO:0000256" key="11">
    <source>
        <dbReference type="ARBA" id="ARBA00082544"/>
    </source>
</evidence>
<evidence type="ECO:0000256" key="1">
    <source>
        <dbReference type="ARBA" id="ARBA00004141"/>
    </source>
</evidence>
<evidence type="ECO:0000256" key="2">
    <source>
        <dbReference type="ARBA" id="ARBA00006484"/>
    </source>
</evidence>
<dbReference type="Pfam" id="PF00106">
    <property type="entry name" value="adh_short"/>
    <property type="match status" value="1"/>
</dbReference>
<dbReference type="InterPro" id="IPR036291">
    <property type="entry name" value="NAD(P)-bd_dom_sf"/>
</dbReference>
<name>A0A9P9DLY1_9HYPO</name>
<organism evidence="13 14">
    <name type="scientific">Dactylonectria macrodidyma</name>
    <dbReference type="NCBI Taxonomy" id="307937"/>
    <lineage>
        <taxon>Eukaryota</taxon>
        <taxon>Fungi</taxon>
        <taxon>Dikarya</taxon>
        <taxon>Ascomycota</taxon>
        <taxon>Pezizomycotina</taxon>
        <taxon>Sordariomycetes</taxon>
        <taxon>Hypocreomycetidae</taxon>
        <taxon>Hypocreales</taxon>
        <taxon>Nectriaceae</taxon>
        <taxon>Dactylonectria</taxon>
    </lineage>
</organism>
<evidence type="ECO:0000313" key="14">
    <source>
        <dbReference type="Proteomes" id="UP000738349"/>
    </source>
</evidence>
<dbReference type="InterPro" id="IPR020904">
    <property type="entry name" value="Sc_DH/Rdtase_CS"/>
</dbReference>
<dbReference type="InterPro" id="IPR002347">
    <property type="entry name" value="SDR_fam"/>
</dbReference>
<keyword evidence="4" id="KW-0521">NADP</keyword>
<dbReference type="OrthoDB" id="10253736at2759"/>
<evidence type="ECO:0000256" key="10">
    <source>
        <dbReference type="ARBA" id="ARBA00068717"/>
    </source>
</evidence>
<comment type="subcellular location">
    <subcellularLocation>
        <location evidence="1">Membrane</location>
        <topology evidence="1">Multi-pass membrane protein</topology>
    </subcellularLocation>
</comment>
<dbReference type="PROSITE" id="PS00061">
    <property type="entry name" value="ADH_SHORT"/>
    <property type="match status" value="1"/>
</dbReference>
<evidence type="ECO:0000256" key="8">
    <source>
        <dbReference type="ARBA" id="ARBA00023136"/>
    </source>
</evidence>
<evidence type="ECO:0000313" key="13">
    <source>
        <dbReference type="EMBL" id="KAH7121553.1"/>
    </source>
</evidence>
<keyword evidence="7" id="KW-0443">Lipid metabolism</keyword>
<evidence type="ECO:0000256" key="7">
    <source>
        <dbReference type="ARBA" id="ARBA00023098"/>
    </source>
</evidence>
<proteinExistence type="inferred from homology"/>
<evidence type="ECO:0000256" key="5">
    <source>
        <dbReference type="ARBA" id="ARBA00022989"/>
    </source>
</evidence>
<dbReference type="AlphaFoldDB" id="A0A9P9DLY1"/>
<dbReference type="GO" id="GO:0016020">
    <property type="term" value="C:membrane"/>
    <property type="evidence" value="ECO:0007669"/>
    <property type="project" value="UniProtKB-SubCell"/>
</dbReference>